<dbReference type="PROSITE" id="PS00028">
    <property type="entry name" value="ZINC_FINGER_C2H2_1"/>
    <property type="match status" value="1"/>
</dbReference>
<evidence type="ECO:0000256" key="3">
    <source>
        <dbReference type="ARBA" id="ARBA00022833"/>
    </source>
</evidence>
<evidence type="ECO:0000256" key="1">
    <source>
        <dbReference type="ARBA" id="ARBA00022723"/>
    </source>
</evidence>
<feature type="compositionally biased region" description="Polar residues" evidence="5">
    <location>
        <begin position="340"/>
        <end position="350"/>
    </location>
</feature>
<dbReference type="InterPro" id="IPR011011">
    <property type="entry name" value="Znf_FYVE_PHD"/>
</dbReference>
<organism evidence="7">
    <name type="scientific">Culicoides sonorensis</name>
    <name type="common">Biting midge</name>
    <dbReference type="NCBI Taxonomy" id="179676"/>
    <lineage>
        <taxon>Eukaryota</taxon>
        <taxon>Metazoa</taxon>
        <taxon>Ecdysozoa</taxon>
        <taxon>Arthropoda</taxon>
        <taxon>Hexapoda</taxon>
        <taxon>Insecta</taxon>
        <taxon>Pterygota</taxon>
        <taxon>Neoptera</taxon>
        <taxon>Endopterygota</taxon>
        <taxon>Diptera</taxon>
        <taxon>Nematocera</taxon>
        <taxon>Chironomoidea</taxon>
        <taxon>Ceratopogonidae</taxon>
        <taxon>Ceratopogoninae</taxon>
        <taxon>Culicoides</taxon>
        <taxon>Monoculicoides</taxon>
    </lineage>
</organism>
<dbReference type="InterPro" id="IPR000306">
    <property type="entry name" value="Znf_FYVE"/>
</dbReference>
<evidence type="ECO:0000256" key="2">
    <source>
        <dbReference type="ARBA" id="ARBA00022771"/>
    </source>
</evidence>
<evidence type="ECO:0000256" key="5">
    <source>
        <dbReference type="SAM" id="MobiDB-lite"/>
    </source>
</evidence>
<dbReference type="InterPro" id="IPR013083">
    <property type="entry name" value="Znf_RING/FYVE/PHD"/>
</dbReference>
<evidence type="ECO:0000256" key="4">
    <source>
        <dbReference type="PROSITE-ProRule" id="PRU00091"/>
    </source>
</evidence>
<dbReference type="VEuPathDB" id="VectorBase:CSON006457"/>
<gene>
    <name evidence="7" type="primary">CSON006457</name>
</gene>
<reference evidence="7" key="1">
    <citation type="submission" date="2018-07" db="EMBL/GenBank/DDBJ databases">
        <authorList>
            <person name="Quirk P.G."/>
            <person name="Krulwich T.A."/>
        </authorList>
    </citation>
    <scope>NUCLEOTIDE SEQUENCE</scope>
</reference>
<name>A0A336MSC3_CULSO</name>
<dbReference type="SUPFAM" id="SSF57903">
    <property type="entry name" value="FYVE/PHD zinc finger"/>
    <property type="match status" value="1"/>
</dbReference>
<feature type="region of interest" description="Disordered" evidence="5">
    <location>
        <begin position="340"/>
        <end position="362"/>
    </location>
</feature>
<feature type="domain" description="FYVE-type" evidence="6">
    <location>
        <begin position="110"/>
        <end position="188"/>
    </location>
</feature>
<dbReference type="PROSITE" id="PS50178">
    <property type="entry name" value="ZF_FYVE"/>
    <property type="match status" value="1"/>
</dbReference>
<dbReference type="Gene3D" id="3.30.40.10">
    <property type="entry name" value="Zinc/RING finger domain, C3HC4 (zinc finger)"/>
    <property type="match status" value="1"/>
</dbReference>
<accession>A0A336MSC3</accession>
<proteinExistence type="predicted"/>
<dbReference type="EMBL" id="UFQT01002436">
    <property type="protein sequence ID" value="SSX33444.1"/>
    <property type="molecule type" value="Genomic_DNA"/>
</dbReference>
<evidence type="ECO:0000259" key="6">
    <source>
        <dbReference type="PROSITE" id="PS50178"/>
    </source>
</evidence>
<keyword evidence="1" id="KW-0479">Metal-binding</keyword>
<dbReference type="InterPro" id="IPR052727">
    <property type="entry name" value="Rab4/Rab5_effector"/>
</dbReference>
<dbReference type="GO" id="GO:0008270">
    <property type="term" value="F:zinc ion binding"/>
    <property type="evidence" value="ECO:0007669"/>
    <property type="project" value="UniProtKB-KW"/>
</dbReference>
<sequence length="362" mass="42241">MNEAEGHSDNAHNQIIEGILCPICKSDLKTVEKLMIHVETLHSERSQGIGNDYDHKKYFNLIRNPILERHATQTNTLIIRLNKLLENRPRPSQIADRKQHDQKIVPWLDEKNVHLCPECAKKFNIMRGKHHCRLCGSVLCESCSHFLEIEDAKILIGQHEEENQTKQVKHDEEPDTLRTCEHCMRLLLNRKDIIETRVATHPIKKYYEKVQEIRKEIEPEIPIYNKIINSLYEGDSIYTIQDASALRGKILREAERIDDISKRILAIASPQGSREESLKKAIRLSMIRYIKEQLMNIPEIPLEDEIKKLQTKRTQELKQRIERERRLALEAYERYELHSTNNDTIKSSPASKKGSAVRTVDN</sequence>
<dbReference type="Pfam" id="PF01363">
    <property type="entry name" value="FYVE"/>
    <property type="match status" value="1"/>
</dbReference>
<dbReference type="PANTHER" id="PTHR13510">
    <property type="entry name" value="FYVE-FINGER-CONTAINING RAB5 EFFECTOR PROTEIN RABENOSYN-5-RELATED"/>
    <property type="match status" value="1"/>
</dbReference>
<dbReference type="PANTHER" id="PTHR13510:SF44">
    <property type="entry name" value="RABENOSYN-5"/>
    <property type="match status" value="1"/>
</dbReference>
<protein>
    <submittedName>
        <fullName evidence="7">CSON006457 protein</fullName>
    </submittedName>
</protein>
<dbReference type="AlphaFoldDB" id="A0A336MSC3"/>
<dbReference type="InterPro" id="IPR017455">
    <property type="entry name" value="Znf_FYVE-rel"/>
</dbReference>
<keyword evidence="2 4" id="KW-0863">Zinc-finger</keyword>
<keyword evidence="3" id="KW-0862">Zinc</keyword>
<evidence type="ECO:0000313" key="7">
    <source>
        <dbReference type="EMBL" id="SSX33444.1"/>
    </source>
</evidence>
<dbReference type="InterPro" id="IPR013087">
    <property type="entry name" value="Znf_C2H2_type"/>
</dbReference>
<dbReference type="SMART" id="SM00064">
    <property type="entry name" value="FYVE"/>
    <property type="match status" value="1"/>
</dbReference>